<sequence length="124" mass="13207">MTEDDGGIRPLGDAADLLLHRAIPGGQVVDNDGLRGGERFGRPLAQQEKRLIGSLYGSANTPVDIPKLVDLFKTGRLPLHKPLGERYALSAINEAYTAPSRGATGRAVIIPDGAVSGRPRARRD</sequence>
<organism evidence="1 2">
    <name type="scientific">Streptomyces malaysiensis</name>
    <dbReference type="NCBI Taxonomy" id="92644"/>
    <lineage>
        <taxon>Bacteria</taxon>
        <taxon>Bacillati</taxon>
        <taxon>Actinomycetota</taxon>
        <taxon>Actinomycetes</taxon>
        <taxon>Kitasatosporales</taxon>
        <taxon>Streptomycetaceae</taxon>
        <taxon>Streptomyces</taxon>
        <taxon>Streptomyces violaceusniger group</taxon>
    </lineage>
</organism>
<evidence type="ECO:0000313" key="1">
    <source>
        <dbReference type="EMBL" id="QPI54959.1"/>
    </source>
</evidence>
<dbReference type="Gene3D" id="3.90.180.10">
    <property type="entry name" value="Medium-chain alcohol dehydrogenases, catalytic domain"/>
    <property type="match status" value="1"/>
</dbReference>
<protein>
    <recommendedName>
        <fullName evidence="3">Alcohol dehydrogenase-like C-terminal domain-containing protein</fullName>
    </recommendedName>
</protein>
<accession>A0ABX6W089</accession>
<evidence type="ECO:0008006" key="3">
    <source>
        <dbReference type="Google" id="ProtNLM"/>
    </source>
</evidence>
<evidence type="ECO:0000313" key="2">
    <source>
        <dbReference type="Proteomes" id="UP000663421"/>
    </source>
</evidence>
<dbReference type="EMBL" id="CP065050">
    <property type="protein sequence ID" value="QPI54959.1"/>
    <property type="molecule type" value="Genomic_DNA"/>
</dbReference>
<proteinExistence type="predicted"/>
<dbReference type="Proteomes" id="UP000663421">
    <property type="component" value="Chromosome"/>
</dbReference>
<reference evidence="1 2" key="1">
    <citation type="submission" date="2020-11" db="EMBL/GenBank/DDBJ databases">
        <title>Complete genome sequence unveiled secondary metabolic potentials in Streptomyces solisilvae HNM0141.</title>
        <authorList>
            <person name="Huang X."/>
        </authorList>
    </citation>
    <scope>NUCLEOTIDE SEQUENCE [LARGE SCALE GENOMIC DNA]</scope>
    <source>
        <strain evidence="1 2">HNM0141</strain>
    </source>
</reference>
<gene>
    <name evidence="1" type="ORF">I1A49_08430</name>
</gene>
<name>A0ABX6W089_STRMQ</name>
<keyword evidence="2" id="KW-1185">Reference proteome</keyword>